<proteinExistence type="inferred from homology"/>
<evidence type="ECO:0000256" key="3">
    <source>
        <dbReference type="ARBA" id="ARBA00022833"/>
    </source>
</evidence>
<evidence type="ECO:0000313" key="5">
    <source>
        <dbReference type="EMBL" id="KAF7845412.1"/>
    </source>
</evidence>
<dbReference type="Proteomes" id="UP000634136">
    <property type="component" value="Unassembled WGS sequence"/>
</dbReference>
<dbReference type="InterPro" id="IPR013083">
    <property type="entry name" value="Znf_RING/FYVE/PHD"/>
</dbReference>
<evidence type="ECO:0000313" key="6">
    <source>
        <dbReference type="Proteomes" id="UP000634136"/>
    </source>
</evidence>
<sequence>MLQIRLSKVPASEGLPGVKSSPVETVTVTCPDHLVLADLPVAKGIGLATAASVVKTLGRRSRRQRGECVHFCVRCDFPIAIYGRLSPCEHAFCLECARSDSMCYL</sequence>
<dbReference type="AlphaFoldDB" id="A0A834XHV8"/>
<reference evidence="5" key="1">
    <citation type="submission" date="2020-09" db="EMBL/GenBank/DDBJ databases">
        <title>Genome-Enabled Discovery of Anthraquinone Biosynthesis in Senna tora.</title>
        <authorList>
            <person name="Kang S.-H."/>
            <person name="Pandey R.P."/>
            <person name="Lee C.-M."/>
            <person name="Sim J.-S."/>
            <person name="Jeong J.-T."/>
            <person name="Choi B.-S."/>
            <person name="Jung M."/>
            <person name="Ginzburg D."/>
            <person name="Zhao K."/>
            <person name="Won S.Y."/>
            <person name="Oh T.-J."/>
            <person name="Yu Y."/>
            <person name="Kim N.-H."/>
            <person name="Lee O.R."/>
            <person name="Lee T.-H."/>
            <person name="Bashyal P."/>
            <person name="Kim T.-S."/>
            <person name="Lee W.-H."/>
            <person name="Kawkins C."/>
            <person name="Kim C.-K."/>
            <person name="Kim J.S."/>
            <person name="Ahn B.O."/>
            <person name="Rhee S.Y."/>
            <person name="Sohng J.K."/>
        </authorList>
    </citation>
    <scope>NUCLEOTIDE SEQUENCE</scope>
    <source>
        <tissue evidence="5">Leaf</tissue>
    </source>
</reference>
<dbReference type="EMBL" id="JAAIUW010000001">
    <property type="protein sequence ID" value="KAF7845412.1"/>
    <property type="molecule type" value="Genomic_DNA"/>
</dbReference>
<comment type="caution">
    <text evidence="5">The sequence shown here is derived from an EMBL/GenBank/DDBJ whole genome shotgun (WGS) entry which is preliminary data.</text>
</comment>
<evidence type="ECO:0000256" key="2">
    <source>
        <dbReference type="ARBA" id="ARBA00022771"/>
    </source>
</evidence>
<dbReference type="OrthoDB" id="1422165at2759"/>
<dbReference type="GO" id="GO:0061630">
    <property type="term" value="F:ubiquitin protein ligase activity"/>
    <property type="evidence" value="ECO:0007669"/>
    <property type="project" value="InterPro"/>
</dbReference>
<dbReference type="Gene3D" id="3.30.40.10">
    <property type="entry name" value="Zinc/RING finger domain, C3HC4 (zinc finger)"/>
    <property type="match status" value="1"/>
</dbReference>
<dbReference type="PANTHER" id="PTHR13480:SF0">
    <property type="entry name" value="E3 UBIQUITIN-PROTEIN LIGASE HAKAI"/>
    <property type="match status" value="1"/>
</dbReference>
<protein>
    <submittedName>
        <fullName evidence="5">E3 ubiquitin-protein ligase Hakai</fullName>
    </submittedName>
</protein>
<gene>
    <name evidence="5" type="ORF">G2W53_002317</name>
</gene>
<comment type="similarity">
    <text evidence="4">Belongs to the Hakai family.</text>
</comment>
<name>A0A834XHV8_9FABA</name>
<keyword evidence="3" id="KW-0862">Zinc</keyword>
<keyword evidence="1" id="KW-0479">Metal-binding</keyword>
<accession>A0A834XHV8</accession>
<dbReference type="InterPro" id="IPR017907">
    <property type="entry name" value="Znf_RING_CS"/>
</dbReference>
<dbReference type="GO" id="GO:0016567">
    <property type="term" value="P:protein ubiquitination"/>
    <property type="evidence" value="ECO:0007669"/>
    <property type="project" value="InterPro"/>
</dbReference>
<evidence type="ECO:0000256" key="1">
    <source>
        <dbReference type="ARBA" id="ARBA00022723"/>
    </source>
</evidence>
<dbReference type="GO" id="GO:0030155">
    <property type="term" value="P:regulation of cell adhesion"/>
    <property type="evidence" value="ECO:0007669"/>
    <property type="project" value="TreeGrafter"/>
</dbReference>
<evidence type="ECO:0000256" key="4">
    <source>
        <dbReference type="ARBA" id="ARBA00038499"/>
    </source>
</evidence>
<organism evidence="5 6">
    <name type="scientific">Senna tora</name>
    <dbReference type="NCBI Taxonomy" id="362788"/>
    <lineage>
        <taxon>Eukaryota</taxon>
        <taxon>Viridiplantae</taxon>
        <taxon>Streptophyta</taxon>
        <taxon>Embryophyta</taxon>
        <taxon>Tracheophyta</taxon>
        <taxon>Spermatophyta</taxon>
        <taxon>Magnoliopsida</taxon>
        <taxon>eudicotyledons</taxon>
        <taxon>Gunneridae</taxon>
        <taxon>Pentapetalae</taxon>
        <taxon>rosids</taxon>
        <taxon>fabids</taxon>
        <taxon>Fabales</taxon>
        <taxon>Fabaceae</taxon>
        <taxon>Caesalpinioideae</taxon>
        <taxon>Cassia clade</taxon>
        <taxon>Senna</taxon>
    </lineage>
</organism>
<dbReference type="GO" id="GO:0008270">
    <property type="term" value="F:zinc ion binding"/>
    <property type="evidence" value="ECO:0007669"/>
    <property type="project" value="UniProtKB-KW"/>
</dbReference>
<keyword evidence="2" id="KW-0863">Zinc-finger</keyword>
<keyword evidence="6" id="KW-1185">Reference proteome</keyword>
<dbReference type="PANTHER" id="PTHR13480">
    <property type="entry name" value="E3 UBIQUITIN-PROTEIN LIGASE HAKAI-RELATED"/>
    <property type="match status" value="1"/>
</dbReference>
<dbReference type="PROSITE" id="PS00518">
    <property type="entry name" value="ZF_RING_1"/>
    <property type="match status" value="1"/>
</dbReference>
<dbReference type="InterPro" id="IPR040383">
    <property type="entry name" value="HAKAI/CBLL2"/>
</dbReference>